<accession>A0A5C6CL21</accession>
<evidence type="ECO:0000256" key="1">
    <source>
        <dbReference type="SAM" id="MobiDB-lite"/>
    </source>
</evidence>
<name>A0A5C6CL21_9BACT</name>
<dbReference type="AlphaFoldDB" id="A0A5C6CL21"/>
<proteinExistence type="predicted"/>
<comment type="caution">
    <text evidence="2">The sequence shown here is derived from an EMBL/GenBank/DDBJ whole genome shotgun (WGS) entry which is preliminary data.</text>
</comment>
<organism evidence="2 3">
    <name type="scientific">Novipirellula galeiformis</name>
    <dbReference type="NCBI Taxonomy" id="2528004"/>
    <lineage>
        <taxon>Bacteria</taxon>
        <taxon>Pseudomonadati</taxon>
        <taxon>Planctomycetota</taxon>
        <taxon>Planctomycetia</taxon>
        <taxon>Pirellulales</taxon>
        <taxon>Pirellulaceae</taxon>
        <taxon>Novipirellula</taxon>
    </lineage>
</organism>
<gene>
    <name evidence="2" type="ORF">Pla52o_14200</name>
</gene>
<evidence type="ECO:0000313" key="2">
    <source>
        <dbReference type="EMBL" id="TWU25122.1"/>
    </source>
</evidence>
<feature type="region of interest" description="Disordered" evidence="1">
    <location>
        <begin position="1"/>
        <end position="37"/>
    </location>
</feature>
<dbReference type="Proteomes" id="UP000316304">
    <property type="component" value="Unassembled WGS sequence"/>
</dbReference>
<keyword evidence="3" id="KW-1185">Reference proteome</keyword>
<sequence>MSTTPKPHPQGDTMSQHAKETANRVASNAGEMAQDAAKHYVQAPAQDLFGLAKSYAKDNPDVAACWAFALGVIVGWKLKP</sequence>
<evidence type="ECO:0000313" key="3">
    <source>
        <dbReference type="Proteomes" id="UP000316304"/>
    </source>
</evidence>
<dbReference type="OrthoDB" id="290375at2"/>
<dbReference type="EMBL" id="SJPT01000002">
    <property type="protein sequence ID" value="TWU25122.1"/>
    <property type="molecule type" value="Genomic_DNA"/>
</dbReference>
<reference evidence="2 3" key="1">
    <citation type="submission" date="2019-02" db="EMBL/GenBank/DDBJ databases">
        <title>Deep-cultivation of Planctomycetes and their phenomic and genomic characterization uncovers novel biology.</title>
        <authorList>
            <person name="Wiegand S."/>
            <person name="Jogler M."/>
            <person name="Boedeker C."/>
            <person name="Pinto D."/>
            <person name="Vollmers J."/>
            <person name="Rivas-Marin E."/>
            <person name="Kohn T."/>
            <person name="Peeters S.H."/>
            <person name="Heuer A."/>
            <person name="Rast P."/>
            <person name="Oberbeckmann S."/>
            <person name="Bunk B."/>
            <person name="Jeske O."/>
            <person name="Meyerdierks A."/>
            <person name="Storesund J.E."/>
            <person name="Kallscheuer N."/>
            <person name="Luecker S."/>
            <person name="Lage O.M."/>
            <person name="Pohl T."/>
            <person name="Merkel B.J."/>
            <person name="Hornburger P."/>
            <person name="Mueller R.-W."/>
            <person name="Bruemmer F."/>
            <person name="Labrenz M."/>
            <person name="Spormann A.M."/>
            <person name="Op Den Camp H."/>
            <person name="Overmann J."/>
            <person name="Amann R."/>
            <person name="Jetten M.S.M."/>
            <person name="Mascher T."/>
            <person name="Medema M.H."/>
            <person name="Devos D.P."/>
            <person name="Kaster A.-K."/>
            <person name="Ovreas L."/>
            <person name="Rohde M."/>
            <person name="Galperin M.Y."/>
            <person name="Jogler C."/>
        </authorList>
    </citation>
    <scope>NUCLEOTIDE SEQUENCE [LARGE SCALE GENOMIC DNA]</scope>
    <source>
        <strain evidence="2 3">Pla52o</strain>
    </source>
</reference>
<protein>
    <recommendedName>
        <fullName evidence="4">DUF883 domain-containing protein</fullName>
    </recommendedName>
</protein>
<evidence type="ECO:0008006" key="4">
    <source>
        <dbReference type="Google" id="ProtNLM"/>
    </source>
</evidence>